<feature type="chain" id="PRO_5007841488" description="Transposase domain-containing protein" evidence="1">
    <location>
        <begin position="27"/>
        <end position="787"/>
    </location>
</feature>
<dbReference type="Proteomes" id="UP000077315">
    <property type="component" value="Unassembled WGS sequence"/>
</dbReference>
<dbReference type="GeneID" id="28998083"/>
<reference evidence="3" key="1">
    <citation type="submission" date="2015-06" db="EMBL/GenBank/DDBJ databases">
        <title>Expansion of signal transduction pathways in fungi by whole-genome duplication.</title>
        <authorList>
            <consortium name="DOE Joint Genome Institute"/>
            <person name="Corrochano L.M."/>
            <person name="Kuo A."/>
            <person name="Marcet-Houben M."/>
            <person name="Polaino S."/>
            <person name="Salamov A."/>
            <person name="Villalobos J.M."/>
            <person name="Alvarez M.I."/>
            <person name="Avalos J."/>
            <person name="Benito E.P."/>
            <person name="Benoit I."/>
            <person name="Burger G."/>
            <person name="Camino L.P."/>
            <person name="Canovas D."/>
            <person name="Cerda-Olmedo E."/>
            <person name="Cheng J.-F."/>
            <person name="Dominguez A."/>
            <person name="Elias M."/>
            <person name="Eslava A.P."/>
            <person name="Glaser F."/>
            <person name="Grimwood J."/>
            <person name="Gutierrez G."/>
            <person name="Heitman J."/>
            <person name="Henrissat B."/>
            <person name="Iturriaga E.A."/>
            <person name="Lang B.F."/>
            <person name="Lavin J.L."/>
            <person name="Lee S."/>
            <person name="Li W."/>
            <person name="Lindquist E."/>
            <person name="Lopez-Garcia S."/>
            <person name="Luque E.M."/>
            <person name="Marcos A.T."/>
            <person name="Martin J."/>
            <person name="McCluskey K."/>
            <person name="Medina H.R."/>
            <person name="Miralles-Duran A."/>
            <person name="Miyazaki A."/>
            <person name="Munoz-Torres E."/>
            <person name="Oguiza J.A."/>
            <person name="Ohm R."/>
            <person name="Olmedo M."/>
            <person name="Orejas M."/>
            <person name="Ortiz-Castellanos L."/>
            <person name="Pisabarro A.G."/>
            <person name="Rodriguez-Romero J."/>
            <person name="Ruiz-Herrera J."/>
            <person name="Ruiz-Vazquez R."/>
            <person name="Sanz C."/>
            <person name="Schackwitz W."/>
            <person name="Schmutz J."/>
            <person name="Shahriari M."/>
            <person name="Shelest E."/>
            <person name="Silva-Franco F."/>
            <person name="Soanes D."/>
            <person name="Syed K."/>
            <person name="Tagua V.G."/>
            <person name="Talbot N.J."/>
            <person name="Thon M."/>
            <person name="De vries R.P."/>
            <person name="Wiebenga A."/>
            <person name="Yadav J.S."/>
            <person name="Braun E.L."/>
            <person name="Baker S."/>
            <person name="Garre V."/>
            <person name="Horwitz B."/>
            <person name="Torres-Martinez S."/>
            <person name="Idnurm A."/>
            <person name="Herrera-Estrella A."/>
            <person name="Gabaldon T."/>
            <person name="Grigoriev I.V."/>
        </authorList>
    </citation>
    <scope>NUCLEOTIDE SEQUENCE [LARGE SCALE GENOMIC DNA]</scope>
    <source>
        <strain evidence="3">NRRL 1555(-)</strain>
    </source>
</reference>
<gene>
    <name evidence="2" type="ORF">PHYBLDRAFT_174069</name>
</gene>
<evidence type="ECO:0000313" key="2">
    <source>
        <dbReference type="EMBL" id="OAD67741.1"/>
    </source>
</evidence>
<dbReference type="InParanoid" id="A0A162ZM36"/>
<dbReference type="RefSeq" id="XP_018285781.1">
    <property type="nucleotide sequence ID" value="XM_018437177.1"/>
</dbReference>
<proteinExistence type="predicted"/>
<keyword evidence="1" id="KW-0732">Signal</keyword>
<accession>A0A162ZM36</accession>
<protein>
    <recommendedName>
        <fullName evidence="4">Transposase domain-containing protein</fullName>
    </recommendedName>
</protein>
<feature type="signal peptide" evidence="1">
    <location>
        <begin position="1"/>
        <end position="26"/>
    </location>
</feature>
<organism evidence="2 3">
    <name type="scientific">Phycomyces blakesleeanus (strain ATCC 8743b / DSM 1359 / FGSC 10004 / NBRC 33097 / NRRL 1555)</name>
    <dbReference type="NCBI Taxonomy" id="763407"/>
    <lineage>
        <taxon>Eukaryota</taxon>
        <taxon>Fungi</taxon>
        <taxon>Fungi incertae sedis</taxon>
        <taxon>Mucoromycota</taxon>
        <taxon>Mucoromycotina</taxon>
        <taxon>Mucoromycetes</taxon>
        <taxon>Mucorales</taxon>
        <taxon>Phycomycetaceae</taxon>
        <taxon>Phycomyces</taxon>
    </lineage>
</organism>
<sequence>MSALILEVALGILLVLVVSAILATEAQISESSSRTTVLTVLRFMFSEMLFMFSSTHVHLENEDLSTPVDDYMTEDISFDPFKPRTYKASCNFKAGDEGHIYNDNIFTENTFTTSQLLSIELYDIVTSFNDHDKLSKEYSPEILRAGPVNTLLKNKAAIKPHAYDICVNACKLYNNTQNKEECPHCDSKRFMEATDDTLAHLVLVKTMKMMSLGNQLARLLSNSDTRKKLHYRANRQLISSDLSDYFDGEEYRALKTQHLFQSPDNVAVALFLDGFVNQKKSKQQLTIVHAMILNYDPLIRYINEYLIQLVIIPRKSVDLDSFLLSIIAEVISLGKYELIIKKFDGERIAAKVHIVMASGDIPQVTKYCHHKDHNYRYGCYICEVLGEAPLRGRDMYFKNCCAPLRPMIDFVNGNPNTSIQESNIFAQLPTFTGSSFYSLDEMHLIGHGVRAINYIDFLLYAIPTLLVPLFSKAATRKALLALSLNEELIVEMENHFSIWHQFLQVEISKNSLSISVFSLVNHYLTHIGYITRKMRNLRVYNTRSMERTIGRYSKLIKSRVFSGEYAGNLVERLAIRGYLNCAFNIEQQLNLIKPYRTSLDDYLKLPLPSPHEQNHRLWSLFESIPYIKEFTNLLTFTKELQTYYTKSNSHQTDPQYTMNTIEIAACALIGSHVYGSEMYRRKRSEFRRGNHYIQFHAIYQNCRQFLVLVSVMNDHSAMDYDYFIPVGTLETASIYQRLVVISLNDIQNQVGLVQTAVDSTKYKVVTPYYIFNEDMKSTAGKLRYIKL</sequence>
<evidence type="ECO:0000256" key="1">
    <source>
        <dbReference type="SAM" id="SignalP"/>
    </source>
</evidence>
<keyword evidence="3" id="KW-1185">Reference proteome</keyword>
<name>A0A162ZM36_PHYB8</name>
<dbReference type="EMBL" id="KV440998">
    <property type="protein sequence ID" value="OAD67741.1"/>
    <property type="molecule type" value="Genomic_DNA"/>
</dbReference>
<evidence type="ECO:0008006" key="4">
    <source>
        <dbReference type="Google" id="ProtNLM"/>
    </source>
</evidence>
<evidence type="ECO:0000313" key="3">
    <source>
        <dbReference type="Proteomes" id="UP000077315"/>
    </source>
</evidence>
<dbReference type="OrthoDB" id="2389915at2759"/>
<dbReference type="AlphaFoldDB" id="A0A162ZM36"/>
<dbReference type="VEuPathDB" id="FungiDB:PHYBLDRAFT_174069"/>